<evidence type="ECO:0000313" key="4">
    <source>
        <dbReference type="Proteomes" id="UP000095287"/>
    </source>
</evidence>
<evidence type="ECO:0000256" key="1">
    <source>
        <dbReference type="ARBA" id="ARBA00023157"/>
    </source>
</evidence>
<reference evidence="5" key="1">
    <citation type="submission" date="2016-11" db="UniProtKB">
        <authorList>
            <consortium name="WormBaseParasite"/>
        </authorList>
    </citation>
    <scope>IDENTIFICATION</scope>
</reference>
<dbReference type="PROSITE" id="PS00134">
    <property type="entry name" value="TRYPSIN_HIS"/>
    <property type="match status" value="1"/>
</dbReference>
<dbReference type="PRINTS" id="PR00722">
    <property type="entry name" value="CHYMOTRYPSIN"/>
</dbReference>
<dbReference type="SMART" id="SM00020">
    <property type="entry name" value="Tryp_SPc"/>
    <property type="match status" value="1"/>
</dbReference>
<evidence type="ECO:0000256" key="2">
    <source>
        <dbReference type="SAM" id="SignalP"/>
    </source>
</evidence>
<dbReference type="InterPro" id="IPR018114">
    <property type="entry name" value="TRYPSIN_HIS"/>
</dbReference>
<feature type="signal peptide" evidence="2">
    <location>
        <begin position="1"/>
        <end position="19"/>
    </location>
</feature>
<dbReference type="GO" id="GO:0004252">
    <property type="term" value="F:serine-type endopeptidase activity"/>
    <property type="evidence" value="ECO:0007669"/>
    <property type="project" value="InterPro"/>
</dbReference>
<accession>A0A1I7ZBX6</accession>
<dbReference type="AlphaFoldDB" id="A0A1I7ZBX6"/>
<keyword evidence="2" id="KW-0732">Signal</keyword>
<evidence type="ECO:0000259" key="3">
    <source>
        <dbReference type="PROSITE" id="PS50240"/>
    </source>
</evidence>
<dbReference type="SUPFAM" id="SSF50494">
    <property type="entry name" value="Trypsin-like serine proteases"/>
    <property type="match status" value="1"/>
</dbReference>
<dbReference type="InterPro" id="IPR001254">
    <property type="entry name" value="Trypsin_dom"/>
</dbReference>
<dbReference type="InterPro" id="IPR001314">
    <property type="entry name" value="Peptidase_S1A"/>
</dbReference>
<dbReference type="InterPro" id="IPR009003">
    <property type="entry name" value="Peptidase_S1_PA"/>
</dbReference>
<feature type="domain" description="Peptidase S1" evidence="3">
    <location>
        <begin position="30"/>
        <end position="169"/>
    </location>
</feature>
<dbReference type="PROSITE" id="PS50240">
    <property type="entry name" value="TRYPSIN_DOM"/>
    <property type="match status" value="1"/>
</dbReference>
<dbReference type="Gene3D" id="2.40.10.10">
    <property type="entry name" value="Trypsin-like serine proteases"/>
    <property type="match status" value="1"/>
</dbReference>
<organism evidence="4 5">
    <name type="scientific">Steinernema glaseri</name>
    <dbReference type="NCBI Taxonomy" id="37863"/>
    <lineage>
        <taxon>Eukaryota</taxon>
        <taxon>Metazoa</taxon>
        <taxon>Ecdysozoa</taxon>
        <taxon>Nematoda</taxon>
        <taxon>Chromadorea</taxon>
        <taxon>Rhabditida</taxon>
        <taxon>Tylenchina</taxon>
        <taxon>Panagrolaimomorpha</taxon>
        <taxon>Strongyloidoidea</taxon>
        <taxon>Steinernematidae</taxon>
        <taxon>Steinernema</taxon>
    </lineage>
</organism>
<name>A0A1I7ZBX6_9BILA</name>
<feature type="chain" id="PRO_5009313239" evidence="2">
    <location>
        <begin position="20"/>
        <end position="169"/>
    </location>
</feature>
<protein>
    <submittedName>
        <fullName evidence="5">Peptidase S1 domain-containing protein</fullName>
    </submittedName>
</protein>
<dbReference type="PANTHER" id="PTHR24252">
    <property type="entry name" value="ACROSIN-RELATED"/>
    <property type="match status" value="1"/>
</dbReference>
<dbReference type="Pfam" id="PF00089">
    <property type="entry name" value="Trypsin"/>
    <property type="match status" value="1"/>
</dbReference>
<dbReference type="GO" id="GO:0006508">
    <property type="term" value="P:proteolysis"/>
    <property type="evidence" value="ECO:0007669"/>
    <property type="project" value="InterPro"/>
</dbReference>
<dbReference type="Proteomes" id="UP000095287">
    <property type="component" value="Unplaced"/>
</dbReference>
<keyword evidence="4" id="KW-1185">Reference proteome</keyword>
<evidence type="ECO:0000313" key="5">
    <source>
        <dbReference type="WBParaSite" id="L893_g24803.t1"/>
    </source>
</evidence>
<keyword evidence="1" id="KW-1015">Disulfide bond</keyword>
<dbReference type="WBParaSite" id="L893_g24803.t1">
    <property type="protein sequence ID" value="L893_g24803.t1"/>
    <property type="gene ID" value="L893_g24803"/>
</dbReference>
<proteinExistence type="predicted"/>
<dbReference type="InterPro" id="IPR043504">
    <property type="entry name" value="Peptidase_S1_PA_chymotrypsin"/>
</dbReference>
<dbReference type="FunFam" id="2.40.10.10:FF:000068">
    <property type="entry name" value="transmembrane protease serine 2"/>
    <property type="match status" value="1"/>
</dbReference>
<dbReference type="PANTHER" id="PTHR24252:SF7">
    <property type="entry name" value="HYALIN"/>
    <property type="match status" value="1"/>
</dbReference>
<sequence length="169" mass="18390">MKPLGILVVPSVLLLCLEAAPTSLNITNFVFGGTPARLGQFPMQVYINFQGKSDGHNYHCGGTLLSTTHVLTAAHCAEDMGSMKRIMVGAINRRNPAAGAQWRNVVEIFMNPEFFYDKYGVHNDIAVVKLESPVSLNDNVKVAKIVENDEQLLQSKTATVAGYGTYGCE</sequence>